<dbReference type="EMBL" id="DS989864">
    <property type="protein sequence ID" value="EDX72465.1"/>
    <property type="molecule type" value="Genomic_DNA"/>
</dbReference>
<dbReference type="AlphaFoldDB" id="B4VZX5"/>
<accession>B4VZX5</accession>
<gene>
    <name evidence="1" type="ORF">MC7420_3537</name>
</gene>
<proteinExistence type="predicted"/>
<name>B4VZX5_9CYAN</name>
<dbReference type="STRING" id="118168.MC7420_3537"/>
<dbReference type="Proteomes" id="UP000003835">
    <property type="component" value="Unassembled WGS sequence"/>
</dbReference>
<sequence>MRVNSMADINQIFLDLTWKISNPGAIVDGVGIWSSTGLA</sequence>
<evidence type="ECO:0000313" key="2">
    <source>
        <dbReference type="Proteomes" id="UP000003835"/>
    </source>
</evidence>
<evidence type="ECO:0000313" key="1">
    <source>
        <dbReference type="EMBL" id="EDX72465.1"/>
    </source>
</evidence>
<keyword evidence="2" id="KW-1185">Reference proteome</keyword>
<reference evidence="1 2" key="1">
    <citation type="submission" date="2008-07" db="EMBL/GenBank/DDBJ databases">
        <authorList>
            <person name="Tandeau de Marsac N."/>
            <person name="Ferriera S."/>
            <person name="Johnson J."/>
            <person name="Kravitz S."/>
            <person name="Beeson K."/>
            <person name="Sutton G."/>
            <person name="Rogers Y.-H."/>
            <person name="Friedman R."/>
            <person name="Frazier M."/>
            <person name="Venter J.C."/>
        </authorList>
    </citation>
    <scope>NUCLEOTIDE SEQUENCE [LARGE SCALE GENOMIC DNA]</scope>
    <source>
        <strain evidence="1 2">PCC 7420</strain>
    </source>
</reference>
<organism evidence="1 2">
    <name type="scientific">Coleofasciculus chthonoplastes PCC 7420</name>
    <dbReference type="NCBI Taxonomy" id="118168"/>
    <lineage>
        <taxon>Bacteria</taxon>
        <taxon>Bacillati</taxon>
        <taxon>Cyanobacteriota</taxon>
        <taxon>Cyanophyceae</taxon>
        <taxon>Coleofasciculales</taxon>
        <taxon>Coleofasciculaceae</taxon>
        <taxon>Coleofasciculus</taxon>
    </lineage>
</organism>
<dbReference type="HOGENOM" id="CLU_3307885_0_0_3"/>
<protein>
    <submittedName>
        <fullName evidence="1">Uncharacterized protein</fullName>
    </submittedName>
</protein>